<organism evidence="2 3">
    <name type="scientific">Dreissena polymorpha</name>
    <name type="common">Zebra mussel</name>
    <name type="synonym">Mytilus polymorpha</name>
    <dbReference type="NCBI Taxonomy" id="45954"/>
    <lineage>
        <taxon>Eukaryota</taxon>
        <taxon>Metazoa</taxon>
        <taxon>Spiralia</taxon>
        <taxon>Lophotrochozoa</taxon>
        <taxon>Mollusca</taxon>
        <taxon>Bivalvia</taxon>
        <taxon>Autobranchia</taxon>
        <taxon>Heteroconchia</taxon>
        <taxon>Euheterodonta</taxon>
        <taxon>Imparidentia</taxon>
        <taxon>Neoheterodontei</taxon>
        <taxon>Myida</taxon>
        <taxon>Dreissenoidea</taxon>
        <taxon>Dreissenidae</taxon>
        <taxon>Dreissena</taxon>
    </lineage>
</organism>
<reference evidence="2" key="1">
    <citation type="journal article" date="2019" name="bioRxiv">
        <title>The Genome of the Zebra Mussel, Dreissena polymorpha: A Resource for Invasive Species Research.</title>
        <authorList>
            <person name="McCartney M.A."/>
            <person name="Auch B."/>
            <person name="Kono T."/>
            <person name="Mallez S."/>
            <person name="Zhang Y."/>
            <person name="Obille A."/>
            <person name="Becker A."/>
            <person name="Abrahante J.E."/>
            <person name="Garbe J."/>
            <person name="Badalamenti J.P."/>
            <person name="Herman A."/>
            <person name="Mangelson H."/>
            <person name="Liachko I."/>
            <person name="Sullivan S."/>
            <person name="Sone E.D."/>
            <person name="Koren S."/>
            <person name="Silverstein K.A.T."/>
            <person name="Beckman K.B."/>
            <person name="Gohl D.M."/>
        </authorList>
    </citation>
    <scope>NUCLEOTIDE SEQUENCE</scope>
    <source>
        <strain evidence="2">Duluth1</strain>
        <tissue evidence="2">Whole animal</tissue>
    </source>
</reference>
<dbReference type="EMBL" id="JAIWYP010000004">
    <property type="protein sequence ID" value="KAH3840586.1"/>
    <property type="molecule type" value="Genomic_DNA"/>
</dbReference>
<evidence type="ECO:0000313" key="2">
    <source>
        <dbReference type="EMBL" id="KAH3840586.1"/>
    </source>
</evidence>
<accession>A0A9D4QR73</accession>
<sequence length="132" mass="15785">MESCDKEYSGDSVDEGDFDVCEDISLKKSFRDFGQRRKWRETASRDKKKRKKASSSDSFANLSTDEKLNCIFDQINKNFKQINDVENEQRACRKDVQNVHRYCTKLENRIIDMEQICERQEHMSKVMCYRYL</sequence>
<feature type="region of interest" description="Disordered" evidence="1">
    <location>
        <begin position="41"/>
        <end position="60"/>
    </location>
</feature>
<reference evidence="2" key="2">
    <citation type="submission" date="2020-11" db="EMBL/GenBank/DDBJ databases">
        <authorList>
            <person name="McCartney M.A."/>
            <person name="Auch B."/>
            <person name="Kono T."/>
            <person name="Mallez S."/>
            <person name="Becker A."/>
            <person name="Gohl D.M."/>
            <person name="Silverstein K.A.T."/>
            <person name="Koren S."/>
            <person name="Bechman K.B."/>
            <person name="Herman A."/>
            <person name="Abrahante J.E."/>
            <person name="Garbe J."/>
        </authorList>
    </citation>
    <scope>NUCLEOTIDE SEQUENCE</scope>
    <source>
        <strain evidence="2">Duluth1</strain>
        <tissue evidence="2">Whole animal</tissue>
    </source>
</reference>
<proteinExistence type="predicted"/>
<name>A0A9D4QR73_DREPO</name>
<keyword evidence="3" id="KW-1185">Reference proteome</keyword>
<gene>
    <name evidence="2" type="ORF">DPMN_114038</name>
</gene>
<evidence type="ECO:0000256" key="1">
    <source>
        <dbReference type="SAM" id="MobiDB-lite"/>
    </source>
</evidence>
<dbReference type="AlphaFoldDB" id="A0A9D4QR73"/>
<dbReference type="Proteomes" id="UP000828390">
    <property type="component" value="Unassembled WGS sequence"/>
</dbReference>
<evidence type="ECO:0000313" key="3">
    <source>
        <dbReference type="Proteomes" id="UP000828390"/>
    </source>
</evidence>
<protein>
    <submittedName>
        <fullName evidence="2">Uncharacterized protein</fullName>
    </submittedName>
</protein>
<comment type="caution">
    <text evidence="2">The sequence shown here is derived from an EMBL/GenBank/DDBJ whole genome shotgun (WGS) entry which is preliminary data.</text>
</comment>